<gene>
    <name evidence="2" type="ORF">DY000_02047493</name>
</gene>
<feature type="compositionally biased region" description="Basic and acidic residues" evidence="1">
    <location>
        <begin position="1"/>
        <end position="14"/>
    </location>
</feature>
<accession>A0ABQ7ER05</accession>
<evidence type="ECO:0000313" key="2">
    <source>
        <dbReference type="EMBL" id="KAF3606057.1"/>
    </source>
</evidence>
<dbReference type="Proteomes" id="UP000266723">
    <property type="component" value="Unassembled WGS sequence"/>
</dbReference>
<organism evidence="2 3">
    <name type="scientific">Brassica cretica</name>
    <name type="common">Mustard</name>
    <dbReference type="NCBI Taxonomy" id="69181"/>
    <lineage>
        <taxon>Eukaryota</taxon>
        <taxon>Viridiplantae</taxon>
        <taxon>Streptophyta</taxon>
        <taxon>Embryophyta</taxon>
        <taxon>Tracheophyta</taxon>
        <taxon>Spermatophyta</taxon>
        <taxon>Magnoliopsida</taxon>
        <taxon>eudicotyledons</taxon>
        <taxon>Gunneridae</taxon>
        <taxon>Pentapetalae</taxon>
        <taxon>rosids</taxon>
        <taxon>malvids</taxon>
        <taxon>Brassicales</taxon>
        <taxon>Brassicaceae</taxon>
        <taxon>Brassiceae</taxon>
        <taxon>Brassica</taxon>
    </lineage>
</organism>
<keyword evidence="3" id="KW-1185">Reference proteome</keyword>
<reference evidence="2 3" key="1">
    <citation type="journal article" date="2020" name="BMC Genomics">
        <title>Intraspecific diversification of the crop wild relative Brassica cretica Lam. using demographic model selection.</title>
        <authorList>
            <person name="Kioukis A."/>
            <person name="Michalopoulou V.A."/>
            <person name="Briers L."/>
            <person name="Pirintsos S."/>
            <person name="Studholme D.J."/>
            <person name="Pavlidis P."/>
            <person name="Sarris P.F."/>
        </authorList>
    </citation>
    <scope>NUCLEOTIDE SEQUENCE [LARGE SCALE GENOMIC DNA]</scope>
    <source>
        <strain evidence="3">cv. PFS-1207/04</strain>
    </source>
</reference>
<protein>
    <submittedName>
        <fullName evidence="2">Uncharacterized protein</fullName>
    </submittedName>
</protein>
<proteinExistence type="predicted"/>
<comment type="caution">
    <text evidence="2">The sequence shown here is derived from an EMBL/GenBank/DDBJ whole genome shotgun (WGS) entry which is preliminary data.</text>
</comment>
<evidence type="ECO:0000313" key="3">
    <source>
        <dbReference type="Proteomes" id="UP000266723"/>
    </source>
</evidence>
<evidence type="ECO:0000256" key="1">
    <source>
        <dbReference type="SAM" id="MobiDB-lite"/>
    </source>
</evidence>
<name>A0ABQ7ER05_BRACR</name>
<feature type="region of interest" description="Disordered" evidence="1">
    <location>
        <begin position="1"/>
        <end position="39"/>
    </location>
</feature>
<sequence>MREDRGDAVSRPRESSPSPSFLRHRRLQKTEESPSSLRESSIVVGFHRFSDGEDERRQRRLRENRETRRSWWVIIVDLTVKRIEDGREVDSIDRVVDRLRRKREQKRKRQTK</sequence>
<dbReference type="EMBL" id="QGKV02000297">
    <property type="protein sequence ID" value="KAF3606057.1"/>
    <property type="molecule type" value="Genomic_DNA"/>
</dbReference>